<dbReference type="RefSeq" id="YP_009168812.1">
    <property type="nucleotide sequence ID" value="NC_027993.1"/>
</dbReference>
<proteinExistence type="predicted"/>
<sequence>MKLNVGDEIYSVHSFNTFTIEYISKDGNSFVLVSSDGKYENSRCYTLPDIKRSFKKSEGKK</sequence>
<dbReference type="Proteomes" id="UP000001891">
    <property type="component" value="Segment"/>
</dbReference>
<evidence type="ECO:0000313" key="1">
    <source>
        <dbReference type="EMBL" id="ADA82274.1"/>
    </source>
</evidence>
<dbReference type="OrthoDB" id="36152at10239"/>
<name>D2XJ96_9CAUD</name>
<evidence type="ECO:0000313" key="2">
    <source>
        <dbReference type="Proteomes" id="UP000001891"/>
    </source>
</evidence>
<reference evidence="1 2" key="1">
    <citation type="journal article" date="2010" name="Virology">
        <title>A tale of tails: Sialidase is key to success in a model of phage therapy against K1-capsulated Escherichia coli.</title>
        <authorList>
            <person name="Bull J.J."/>
            <person name="Vimr E.R."/>
            <person name="Molineux I.J."/>
        </authorList>
    </citation>
    <scope>NUCLEOTIDE SEQUENCE</scope>
</reference>
<accession>D2XJ96</accession>
<organism evidence="1 2">
    <name type="scientific">Escherichia phage K1G</name>
    <dbReference type="NCBI Taxonomy" id="698486"/>
    <lineage>
        <taxon>Viruses</taxon>
        <taxon>Duplodnaviria</taxon>
        <taxon>Heunggongvirae</taxon>
        <taxon>Uroviricota</taxon>
        <taxon>Caudoviricetes</taxon>
        <taxon>Sarkviridae</taxon>
        <taxon>Guernseyvirinae</taxon>
        <taxon>Kagunavirus</taxon>
        <taxon>Kagunavirus K1G</taxon>
    </lineage>
</organism>
<dbReference type="EMBL" id="GU196277">
    <property type="protein sequence ID" value="ADA82274.1"/>
    <property type="molecule type" value="Genomic_DNA"/>
</dbReference>
<protein>
    <submittedName>
        <fullName evidence="1">Uncharacterized protein</fullName>
    </submittedName>
</protein>
<dbReference type="GeneID" id="26040707"/>
<dbReference type="KEGG" id="vg:26040707"/>
<keyword evidence="2" id="KW-1185">Reference proteome</keyword>